<dbReference type="GO" id="GO:0005975">
    <property type="term" value="P:carbohydrate metabolic process"/>
    <property type="evidence" value="ECO:0007669"/>
    <property type="project" value="InterPro"/>
</dbReference>
<comment type="catalytic activity">
    <reaction evidence="1">
        <text>Transfers a segment of a (1-&gt;4)-alpha-D-glucan to a new position in an acceptor, which may be glucose or a (1-&gt;4)-alpha-D-glucan.</text>
        <dbReference type="EC" id="2.4.1.25"/>
    </reaction>
</comment>
<organism evidence="12 13">
    <name type="scientific">Prototheca wickerhamii</name>
    <dbReference type="NCBI Taxonomy" id="3111"/>
    <lineage>
        <taxon>Eukaryota</taxon>
        <taxon>Viridiplantae</taxon>
        <taxon>Chlorophyta</taxon>
        <taxon>core chlorophytes</taxon>
        <taxon>Trebouxiophyceae</taxon>
        <taxon>Chlorellales</taxon>
        <taxon>Chlorellaceae</taxon>
        <taxon>Prototheca</taxon>
    </lineage>
</organism>
<dbReference type="Proteomes" id="UP001255856">
    <property type="component" value="Unassembled WGS sequence"/>
</dbReference>
<gene>
    <name evidence="12" type="ORF">QBZ16_003871</name>
</gene>
<dbReference type="EMBL" id="JASFZW010000005">
    <property type="protein sequence ID" value="KAK2078003.1"/>
    <property type="molecule type" value="Genomic_DNA"/>
</dbReference>
<keyword evidence="5" id="KW-0963">Cytoplasm</keyword>
<dbReference type="EC" id="2.4.1.25" evidence="4"/>
<dbReference type="PANTHER" id="PTHR32518">
    <property type="match status" value="1"/>
</dbReference>
<evidence type="ECO:0000313" key="12">
    <source>
        <dbReference type="EMBL" id="KAK2078003.1"/>
    </source>
</evidence>
<dbReference type="SUPFAM" id="SSF49452">
    <property type="entry name" value="Starch-binding domain-like"/>
    <property type="match status" value="1"/>
</dbReference>
<keyword evidence="6" id="KW-0328">Glycosyltransferase</keyword>
<dbReference type="AlphaFoldDB" id="A0AAD9MLE4"/>
<evidence type="ECO:0000256" key="7">
    <source>
        <dbReference type="ARBA" id="ARBA00022679"/>
    </source>
</evidence>
<feature type="domain" description="CBM20" evidence="11">
    <location>
        <begin position="12"/>
        <end position="117"/>
    </location>
</feature>
<dbReference type="GO" id="GO:0004134">
    <property type="term" value="F:4-alpha-glucanotransferase activity"/>
    <property type="evidence" value="ECO:0007669"/>
    <property type="project" value="UniProtKB-EC"/>
</dbReference>
<dbReference type="SMART" id="SM01065">
    <property type="entry name" value="CBM_2"/>
    <property type="match status" value="1"/>
</dbReference>
<name>A0AAD9MLE4_PROWI</name>
<dbReference type="GO" id="GO:2001070">
    <property type="term" value="F:starch binding"/>
    <property type="evidence" value="ECO:0007669"/>
    <property type="project" value="InterPro"/>
</dbReference>
<comment type="subcellular location">
    <subcellularLocation>
        <location evidence="2">Cytoplasm</location>
    </subcellularLocation>
</comment>
<dbReference type="PANTHER" id="PTHR32518:SF3">
    <property type="entry name" value="4-ALPHA-GLUCANOTRANSFERASE"/>
    <property type="match status" value="1"/>
</dbReference>
<comment type="similarity">
    <text evidence="3">Belongs to the disproportionating enzyme family.</text>
</comment>
<evidence type="ECO:0000256" key="1">
    <source>
        <dbReference type="ARBA" id="ARBA00000439"/>
    </source>
</evidence>
<protein>
    <recommendedName>
        <fullName evidence="4">4-alpha-glucanotransferase</fullName>
        <ecNumber evidence="4">2.4.1.25</ecNumber>
    </recommendedName>
    <alternativeName>
        <fullName evidence="9">Amylomaltase</fullName>
    </alternativeName>
    <alternativeName>
        <fullName evidence="10">Disproportionating enzyme</fullName>
    </alternativeName>
</protein>
<keyword evidence="7" id="KW-0808">Transferase</keyword>
<accession>A0AAD9MLE4</accession>
<comment type="caution">
    <text evidence="12">The sequence shown here is derived from an EMBL/GenBank/DDBJ whole genome shotgun (WGS) entry which is preliminary data.</text>
</comment>
<evidence type="ECO:0000256" key="9">
    <source>
        <dbReference type="ARBA" id="ARBA00031423"/>
    </source>
</evidence>
<evidence type="ECO:0000313" key="13">
    <source>
        <dbReference type="Proteomes" id="UP001255856"/>
    </source>
</evidence>
<evidence type="ECO:0000256" key="4">
    <source>
        <dbReference type="ARBA" id="ARBA00012560"/>
    </source>
</evidence>
<evidence type="ECO:0000256" key="3">
    <source>
        <dbReference type="ARBA" id="ARBA00005684"/>
    </source>
</evidence>
<reference evidence="12" key="1">
    <citation type="submission" date="2021-01" db="EMBL/GenBank/DDBJ databases">
        <authorList>
            <person name="Eckstrom K.M.E."/>
        </authorList>
    </citation>
    <scope>NUCLEOTIDE SEQUENCE</scope>
    <source>
        <strain evidence="12">UVCC 0001</strain>
    </source>
</reference>
<dbReference type="Pfam" id="PF02446">
    <property type="entry name" value="Glyco_hydro_77"/>
    <property type="match status" value="1"/>
</dbReference>
<evidence type="ECO:0000256" key="2">
    <source>
        <dbReference type="ARBA" id="ARBA00004496"/>
    </source>
</evidence>
<dbReference type="InterPro" id="IPR003385">
    <property type="entry name" value="Glyco_hydro_77"/>
</dbReference>
<dbReference type="InterPro" id="IPR013783">
    <property type="entry name" value="Ig-like_fold"/>
</dbReference>
<evidence type="ECO:0000256" key="5">
    <source>
        <dbReference type="ARBA" id="ARBA00022490"/>
    </source>
</evidence>
<sequence>MPRGAAALGPLSLEPGHCTVRLQIKDWQIEEGEQLCVTGGAPQLGNWQLQECLPLQPVGRGTFEVEVHVPFGCLPLTYKYCIFRGDDTFELEIGENRLQSVGCGEFLDLIQLGDFCHQAGFCLVQLLPVNDTRVLGDWRDSYPYSSLCVFALHPIYLSLEAIGDAKAFEGEIEAARKELDLPAVDYEATLAAKMRIARKIFDNLADGLQDDEAFQQFCLQQETWLKPYALFCHFQAFFGTSDHTQWGVYSSYDPRATDKFFQPGTESYLEILFTYFLQYHLHVQLLQASCRLGQLGVALKGDLPIGVDKRSVDTWLYPSLFHMRTGTGSPPDYFNQDGQNWGFPTYNWEAMAEDGYAWWRRRLAQMALYFQAYRVDHILGFFRIWEIPEAFQSGLLGHFRPCIPLRRADLEARGLWDLDRFCDPYVTPALLAARLGDSVAAEVADRFFEPGHGERLRFRPAYASERALLELELPEGLTAETAAAWPAVRAALLRARRDVLLLRDDERPDEVFYPRFELAKSDSFAALTDPGWAAELAREHDDYFYRRQEELWRRQGHRTLPALLSSTDMLMCGEDLGFTPACVRPTMHELGVLALRIQRMPAEDAEFGDPARYPYLSVCSPSSHDTTTTRAWYEADAARRRRYFAHVLGGKGAAPDACTPEIMRAIAQQHADAPSALAVFPIQDIIALESWPETRPALEETINDPNVPRHYWRYRVHLTVSELTQPRLLATIQRLVLSSGRCNPDRLPRLCIDDA</sequence>
<evidence type="ECO:0000256" key="6">
    <source>
        <dbReference type="ARBA" id="ARBA00022676"/>
    </source>
</evidence>
<dbReference type="Gene3D" id="3.20.20.80">
    <property type="entry name" value="Glycosidases"/>
    <property type="match status" value="2"/>
</dbReference>
<dbReference type="InterPro" id="IPR002044">
    <property type="entry name" value="CBM20"/>
</dbReference>
<keyword evidence="8" id="KW-0119">Carbohydrate metabolism</keyword>
<dbReference type="InterPro" id="IPR013784">
    <property type="entry name" value="Carb-bd-like_fold"/>
</dbReference>
<evidence type="ECO:0000256" key="8">
    <source>
        <dbReference type="ARBA" id="ARBA00023277"/>
    </source>
</evidence>
<dbReference type="GO" id="GO:0005737">
    <property type="term" value="C:cytoplasm"/>
    <property type="evidence" value="ECO:0007669"/>
    <property type="project" value="UniProtKB-SubCell"/>
</dbReference>
<dbReference type="PROSITE" id="PS51166">
    <property type="entry name" value="CBM20"/>
    <property type="match status" value="1"/>
</dbReference>
<keyword evidence="13" id="KW-1185">Reference proteome</keyword>
<dbReference type="SUPFAM" id="SSF51445">
    <property type="entry name" value="(Trans)glycosidases"/>
    <property type="match status" value="1"/>
</dbReference>
<proteinExistence type="inferred from homology"/>
<dbReference type="InterPro" id="IPR017853">
    <property type="entry name" value="GH"/>
</dbReference>
<evidence type="ECO:0000259" key="11">
    <source>
        <dbReference type="PROSITE" id="PS51166"/>
    </source>
</evidence>
<evidence type="ECO:0000256" key="10">
    <source>
        <dbReference type="ARBA" id="ARBA00031501"/>
    </source>
</evidence>
<dbReference type="Gene3D" id="2.60.40.10">
    <property type="entry name" value="Immunoglobulins"/>
    <property type="match status" value="1"/>
</dbReference>